<accession>A0A1K2IAZ9</accession>
<dbReference type="AlphaFoldDB" id="A0A1K2IAZ9"/>
<organism evidence="1">
    <name type="scientific">Loigolactobacillus rennini</name>
    <dbReference type="NCBI Taxonomy" id="238013"/>
    <lineage>
        <taxon>Bacteria</taxon>
        <taxon>Bacillati</taxon>
        <taxon>Bacillota</taxon>
        <taxon>Bacilli</taxon>
        <taxon>Lactobacillales</taxon>
        <taxon>Lactobacillaceae</taxon>
        <taxon>Loigolactobacillus</taxon>
    </lineage>
</organism>
<name>A0A1K2IAZ9_9LACO</name>
<proteinExistence type="predicted"/>
<protein>
    <submittedName>
        <fullName evidence="1">Uncharacterized protein</fullName>
    </submittedName>
</protein>
<dbReference type="EMBL" id="LT634362">
    <property type="protein sequence ID" value="SFZ88889.1"/>
    <property type="molecule type" value="Genomic_DNA"/>
</dbReference>
<sequence>MTNISRKPAPSAIFLCLPSVTKRWFMPQLNDQHLSHVKCLKQKAAFLNL</sequence>
<reference evidence="1" key="1">
    <citation type="submission" date="2016-11" db="EMBL/GenBank/DDBJ databases">
        <authorList>
            <person name="Jaros S."/>
            <person name="Januszkiewicz K."/>
            <person name="Wedrychowicz H."/>
        </authorList>
    </citation>
    <scope>NUCLEOTIDE SEQUENCE</scope>
    <source>
        <strain evidence="1">ACA-DC 565</strain>
    </source>
</reference>
<evidence type="ECO:0000313" key="1">
    <source>
        <dbReference type="EMBL" id="SFZ88889.1"/>
    </source>
</evidence>
<gene>
    <name evidence="1" type="ORF">LREN565_2002</name>
</gene>